<dbReference type="KEGG" id="bapa:BBC0178_002320"/>
<dbReference type="PANTHER" id="PTHR47328:SF1">
    <property type="entry name" value="RUTC FAMILY PROTEIN YOAB"/>
    <property type="match status" value="1"/>
</dbReference>
<organism evidence="1 2">
    <name type="scientific">Bartonella apihabitans</name>
    <dbReference type="NCBI Taxonomy" id="2750929"/>
    <lineage>
        <taxon>Bacteria</taxon>
        <taxon>Pseudomonadati</taxon>
        <taxon>Pseudomonadota</taxon>
        <taxon>Alphaproteobacteria</taxon>
        <taxon>Hyphomicrobiales</taxon>
        <taxon>Bartonellaceae</taxon>
        <taxon>Bartonella</taxon>
    </lineage>
</organism>
<dbReference type="InterPro" id="IPR035709">
    <property type="entry name" value="YoaB-like"/>
</dbReference>
<protein>
    <submittedName>
        <fullName evidence="1">Enamine deaminase RidA</fullName>
    </submittedName>
</protein>
<dbReference type="PANTHER" id="PTHR47328">
    <property type="match status" value="1"/>
</dbReference>
<dbReference type="SUPFAM" id="SSF55298">
    <property type="entry name" value="YjgF-like"/>
    <property type="match status" value="1"/>
</dbReference>
<dbReference type="RefSeq" id="WP_078038913.1">
    <property type="nucleotide sequence ID" value="NZ_CP015820.1"/>
</dbReference>
<sequence length="123" mass="13581">MTIKRIDANKRMSEAVIYNGMVFLSGQVGSPGKTTREQTIEALASIDQLLAKAGTDKSRLLSATIWLADMVDFDIMNEVWEAWLEKSAAPTRATCEAQLASPLYRVEIIVTAALEKINGMIEF</sequence>
<evidence type="ECO:0000313" key="2">
    <source>
        <dbReference type="Proteomes" id="UP000189660"/>
    </source>
</evidence>
<dbReference type="EMBL" id="CP015820">
    <property type="protein sequence ID" value="AQT41739.1"/>
    <property type="molecule type" value="Genomic_DNA"/>
</dbReference>
<dbReference type="Proteomes" id="UP000189660">
    <property type="component" value="Chromosome"/>
</dbReference>
<dbReference type="InterPro" id="IPR006175">
    <property type="entry name" value="YjgF/YER057c/UK114"/>
</dbReference>
<keyword evidence="2" id="KW-1185">Reference proteome</keyword>
<name>A0A1U9M8G0_9HYPH</name>
<evidence type="ECO:0000313" key="1">
    <source>
        <dbReference type="EMBL" id="AQT41739.1"/>
    </source>
</evidence>
<gene>
    <name evidence="1" type="ORF">BBC0178_002320</name>
</gene>
<dbReference type="InterPro" id="IPR035959">
    <property type="entry name" value="RutC-like_sf"/>
</dbReference>
<reference evidence="1 2" key="1">
    <citation type="submission" date="2016-11" db="EMBL/GenBank/DDBJ databases">
        <title>Comparative genomics of Bartonella apis.</title>
        <authorList>
            <person name="Engel P."/>
        </authorList>
    </citation>
    <scope>NUCLEOTIDE SEQUENCE [LARGE SCALE GENOMIC DNA]</scope>
    <source>
        <strain evidence="1 2">BBC0178</strain>
    </source>
</reference>
<dbReference type="OrthoDB" id="9803101at2"/>
<dbReference type="Pfam" id="PF01042">
    <property type="entry name" value="Ribonuc_L-PSP"/>
    <property type="match status" value="1"/>
</dbReference>
<dbReference type="Gene3D" id="3.30.1330.40">
    <property type="entry name" value="RutC-like"/>
    <property type="match status" value="1"/>
</dbReference>
<dbReference type="AlphaFoldDB" id="A0A1U9M8G0"/>
<proteinExistence type="predicted"/>
<accession>A0A1U9M8G0</accession>
<dbReference type="CDD" id="cd06150">
    <property type="entry name" value="YjgF_YER057c_UK114_like_2"/>
    <property type="match status" value="1"/>
</dbReference>